<keyword evidence="4" id="KW-1185">Reference proteome</keyword>
<evidence type="ECO:0000313" key="3">
    <source>
        <dbReference type="EMBL" id="GFH29408.1"/>
    </source>
</evidence>
<feature type="region of interest" description="Disordered" evidence="2">
    <location>
        <begin position="103"/>
        <end position="144"/>
    </location>
</feature>
<feature type="coiled-coil region" evidence="1">
    <location>
        <begin position="19"/>
        <end position="81"/>
    </location>
</feature>
<evidence type="ECO:0000313" key="4">
    <source>
        <dbReference type="Proteomes" id="UP000485058"/>
    </source>
</evidence>
<reference evidence="3 4" key="1">
    <citation type="submission" date="2020-02" db="EMBL/GenBank/DDBJ databases">
        <title>Draft genome sequence of Haematococcus lacustris strain NIES-144.</title>
        <authorList>
            <person name="Morimoto D."/>
            <person name="Nakagawa S."/>
            <person name="Yoshida T."/>
            <person name="Sawayama S."/>
        </authorList>
    </citation>
    <scope>NUCLEOTIDE SEQUENCE [LARGE SCALE GENOMIC DNA]</scope>
    <source>
        <strain evidence="3 4">NIES-144</strain>
    </source>
</reference>
<proteinExistence type="predicted"/>
<name>A0A6A0A9Z7_HAELA</name>
<comment type="caution">
    <text evidence="3">The sequence shown here is derived from an EMBL/GenBank/DDBJ whole genome shotgun (WGS) entry which is preliminary data.</text>
</comment>
<feature type="region of interest" description="Disordered" evidence="2">
    <location>
        <begin position="206"/>
        <end position="269"/>
    </location>
</feature>
<evidence type="ECO:0000256" key="1">
    <source>
        <dbReference type="SAM" id="Coils"/>
    </source>
</evidence>
<organism evidence="3 4">
    <name type="scientific">Haematococcus lacustris</name>
    <name type="common">Green alga</name>
    <name type="synonym">Haematococcus pluvialis</name>
    <dbReference type="NCBI Taxonomy" id="44745"/>
    <lineage>
        <taxon>Eukaryota</taxon>
        <taxon>Viridiplantae</taxon>
        <taxon>Chlorophyta</taxon>
        <taxon>core chlorophytes</taxon>
        <taxon>Chlorophyceae</taxon>
        <taxon>CS clade</taxon>
        <taxon>Chlamydomonadales</taxon>
        <taxon>Haematococcaceae</taxon>
        <taxon>Haematococcus</taxon>
    </lineage>
</organism>
<feature type="non-terminal residue" evidence="3">
    <location>
        <position position="1"/>
    </location>
</feature>
<protein>
    <submittedName>
        <fullName evidence="3">Uncharacterized protein</fullName>
    </submittedName>
</protein>
<accession>A0A6A0A9Z7</accession>
<feature type="compositionally biased region" description="Polar residues" evidence="2">
    <location>
        <begin position="242"/>
        <end position="263"/>
    </location>
</feature>
<feature type="non-terminal residue" evidence="3">
    <location>
        <position position="269"/>
    </location>
</feature>
<evidence type="ECO:0000256" key="2">
    <source>
        <dbReference type="SAM" id="MobiDB-lite"/>
    </source>
</evidence>
<dbReference type="AlphaFoldDB" id="A0A6A0A9Z7"/>
<dbReference type="Proteomes" id="UP000485058">
    <property type="component" value="Unassembled WGS sequence"/>
</dbReference>
<gene>
    <name evidence="3" type="ORF">HaLaN_28055</name>
</gene>
<feature type="compositionally biased region" description="Polar residues" evidence="2">
    <location>
        <begin position="127"/>
        <end position="139"/>
    </location>
</feature>
<dbReference type="EMBL" id="BLLF01004331">
    <property type="protein sequence ID" value="GFH29408.1"/>
    <property type="molecule type" value="Genomic_DNA"/>
</dbReference>
<sequence>MADNVKAMRQECTERWVAEQGALGQLQGLQDRVSQLQQQVAGNQGRLQQLEAALETQQAVNKQLMAKKEEVEWQLMAAMAKFQGQGPVPLNLMVSGTLQLDRDQDPACYNNRRSNSVATQPPAPLTASVTSYAAQQSSTPAPVLPLPAPAGQAREIAAELPASTAGHTAPGVASLPLTRWPSGAGGLLEAGTALLRPAAAAVTNELNAGGGTTDLTPSAGPGTSELQSAGTAARAEDGSHAQPATTSPGGAQGSQEPAATSSVEVACHR</sequence>
<keyword evidence="1" id="KW-0175">Coiled coil</keyword>